<dbReference type="Proteomes" id="UP001152795">
    <property type="component" value="Unassembled WGS sequence"/>
</dbReference>
<keyword evidence="2" id="KW-1185">Reference proteome</keyword>
<gene>
    <name evidence="1" type="ORF">PACLA_8A048702</name>
</gene>
<evidence type="ECO:0000313" key="2">
    <source>
        <dbReference type="Proteomes" id="UP001152795"/>
    </source>
</evidence>
<proteinExistence type="predicted"/>
<dbReference type="EMBL" id="CACRXK020000641">
    <property type="protein sequence ID" value="CAB3983663.1"/>
    <property type="molecule type" value="Genomic_DNA"/>
</dbReference>
<name>A0A6S7G0P4_PARCT</name>
<organism evidence="1 2">
    <name type="scientific">Paramuricea clavata</name>
    <name type="common">Red gorgonian</name>
    <name type="synonym">Violescent sea-whip</name>
    <dbReference type="NCBI Taxonomy" id="317549"/>
    <lineage>
        <taxon>Eukaryota</taxon>
        <taxon>Metazoa</taxon>
        <taxon>Cnidaria</taxon>
        <taxon>Anthozoa</taxon>
        <taxon>Octocorallia</taxon>
        <taxon>Malacalcyonacea</taxon>
        <taxon>Plexauridae</taxon>
        <taxon>Paramuricea</taxon>
    </lineage>
</organism>
<reference evidence="1" key="1">
    <citation type="submission" date="2020-04" db="EMBL/GenBank/DDBJ databases">
        <authorList>
            <person name="Alioto T."/>
            <person name="Alioto T."/>
            <person name="Gomez Garrido J."/>
        </authorList>
    </citation>
    <scope>NUCLEOTIDE SEQUENCE</scope>
    <source>
        <strain evidence="1">A484AB</strain>
    </source>
</reference>
<dbReference type="AlphaFoldDB" id="A0A6S7G0P4"/>
<accession>A0A6S7G0P4</accession>
<comment type="caution">
    <text evidence="1">The sequence shown here is derived from an EMBL/GenBank/DDBJ whole genome shotgun (WGS) entry which is preliminary data.</text>
</comment>
<protein>
    <submittedName>
        <fullName evidence="1">Uncharacterized protein</fullName>
    </submittedName>
</protein>
<sequence length="168" mass="18995">MAVPQYQDKLVVLFGGLRISMCFLKTIGDHRNGSGLAETWVENDVFTVFLRFFEYTNENLATKIADLQSSLENPVQELTGTLKSSEFKPFLDNWPNFLALPEKKADLARSLSEHLIPNAPPDKVIVVTGGFNDGEKAQCSNEEMDLTIFYKAHEKQTQELFITVLQHL</sequence>
<evidence type="ECO:0000313" key="1">
    <source>
        <dbReference type="EMBL" id="CAB3983663.1"/>
    </source>
</evidence>